<feature type="region of interest" description="Disordered" evidence="1">
    <location>
        <begin position="58"/>
        <end position="80"/>
    </location>
</feature>
<dbReference type="Proteomes" id="UP000351155">
    <property type="component" value="Unassembled WGS sequence"/>
</dbReference>
<dbReference type="EMBL" id="CP077290">
    <property type="protein sequence ID" value="QXA49664.1"/>
    <property type="molecule type" value="Genomic_DNA"/>
</dbReference>
<dbReference type="Proteomes" id="UP000683583">
    <property type="component" value="Chromosome"/>
</dbReference>
<dbReference type="RefSeq" id="WP_006175475.1">
    <property type="nucleotide sequence ID" value="NZ_CABKNU010000010.1"/>
</dbReference>
<dbReference type="EMBL" id="CAADIW010000077">
    <property type="protein sequence ID" value="VFS44748.1"/>
    <property type="molecule type" value="Genomic_DNA"/>
</dbReference>
<reference evidence="3 4" key="1">
    <citation type="submission" date="2019-03" db="EMBL/GenBank/DDBJ databases">
        <authorList>
            <consortium name="Pathogen Informatics"/>
        </authorList>
    </citation>
    <scope>NUCLEOTIDE SEQUENCE [LARGE SCALE GENOMIC DNA]</scope>
    <source>
        <strain evidence="3 4">NCTC12126</strain>
    </source>
</reference>
<name>A0A484Z8L0_9ENTR</name>
<dbReference type="InterPro" id="IPR020280">
    <property type="entry name" value="MccV"/>
</dbReference>
<sequence length="107" mass="10322">MKELTTNQINTVAGAGGDVGREIAQGLGAGAGTYVGGTPGAIVGGIAAGQTYDWASTHTPDPSLSPSGLGGTLGGTPFNPHDPDTVTNAAGAADFAKCFLSGGKDCS</sequence>
<dbReference type="AlphaFoldDB" id="A0A484Z8L0"/>
<reference evidence="2 5" key="2">
    <citation type="submission" date="2021-06" db="EMBL/GenBank/DDBJ databases">
        <title>FDA dAtabase for Regulatory Grade micrObial Sequences (FDA-ARGOS): Supporting development and validation of Infectious Disease Dx tests.</title>
        <authorList>
            <person name="Sproer C."/>
            <person name="Gronow S."/>
            <person name="Severitt S."/>
            <person name="Schroder I."/>
            <person name="Tallon L."/>
            <person name="Sadzewicz L."/>
            <person name="Zhao X."/>
            <person name="Boylan J."/>
            <person name="Ott S."/>
            <person name="Bowen H."/>
            <person name="Vavikolanu K."/>
            <person name="Mehta A."/>
            <person name="Aluvathingal J."/>
            <person name="Nadendla S."/>
            <person name="Lowell S."/>
            <person name="Myers T."/>
            <person name="Yan Y."/>
        </authorList>
    </citation>
    <scope>NUCLEOTIDE SEQUENCE [LARGE SCALE GENOMIC DNA]</scope>
    <source>
        <strain evidence="2 5">FDAARGOS 1428</strain>
    </source>
</reference>
<dbReference type="Pfam" id="PF17508">
    <property type="entry name" value="MccV"/>
    <property type="match status" value="1"/>
</dbReference>
<evidence type="ECO:0000313" key="5">
    <source>
        <dbReference type="Proteomes" id="UP000683583"/>
    </source>
</evidence>
<keyword evidence="5" id="KW-1185">Reference proteome</keyword>
<evidence type="ECO:0000313" key="4">
    <source>
        <dbReference type="Proteomes" id="UP000351155"/>
    </source>
</evidence>
<organism evidence="3 4">
    <name type="scientific">Enterobacter cancerogenus</name>
    <dbReference type="NCBI Taxonomy" id="69218"/>
    <lineage>
        <taxon>Bacteria</taxon>
        <taxon>Pseudomonadati</taxon>
        <taxon>Pseudomonadota</taxon>
        <taxon>Gammaproteobacteria</taxon>
        <taxon>Enterobacterales</taxon>
        <taxon>Enterobacteriaceae</taxon>
        <taxon>Enterobacter</taxon>
        <taxon>Enterobacter cloacae complex</taxon>
    </lineage>
</organism>
<evidence type="ECO:0000313" key="3">
    <source>
        <dbReference type="EMBL" id="VFS44748.1"/>
    </source>
</evidence>
<evidence type="ECO:0000313" key="2">
    <source>
        <dbReference type="EMBL" id="QXA49664.1"/>
    </source>
</evidence>
<dbReference type="GeneID" id="66611832"/>
<protein>
    <submittedName>
        <fullName evidence="2">Colicin V family bacteriocin</fullName>
    </submittedName>
    <submittedName>
        <fullName evidence="3">Colicin V synthesis protein</fullName>
    </submittedName>
</protein>
<gene>
    <name evidence="3" type="primary">cvaC_2</name>
    <name evidence="2" type="ORF">I6L58_01070</name>
    <name evidence="3" type="ORF">NCTC12126_06060</name>
</gene>
<evidence type="ECO:0000256" key="1">
    <source>
        <dbReference type="SAM" id="MobiDB-lite"/>
    </source>
</evidence>
<proteinExistence type="predicted"/>
<accession>A0A484Z8L0</accession>